<comment type="caution">
    <text evidence="2">The sequence shown here is derived from an EMBL/GenBank/DDBJ whole genome shotgun (WGS) entry which is preliminary data.</text>
</comment>
<dbReference type="InterPro" id="IPR036021">
    <property type="entry name" value="Tungsten_al_ferr_oxy-like_C"/>
</dbReference>
<feature type="non-terminal residue" evidence="2">
    <location>
        <position position="1"/>
    </location>
</feature>
<sequence>TDVAEMFNAITGWDYSVDDLMLAGQRGFTVQRLNNIRDGFNKATDILPKKMFQAAKEGFHAGKTIPFEGLMEDYYALRGWDENGAPTKQAMKQLNLA</sequence>
<reference evidence="2" key="1">
    <citation type="journal article" date="2014" name="Front. Microbiol.">
        <title>High frequency of phylogenetically diverse reductive dehalogenase-homologous genes in deep subseafloor sedimentary metagenomes.</title>
        <authorList>
            <person name="Kawai M."/>
            <person name="Futagami T."/>
            <person name="Toyoda A."/>
            <person name="Takaki Y."/>
            <person name="Nishi S."/>
            <person name="Hori S."/>
            <person name="Arai W."/>
            <person name="Tsubouchi T."/>
            <person name="Morono Y."/>
            <person name="Uchiyama I."/>
            <person name="Ito T."/>
            <person name="Fujiyama A."/>
            <person name="Inagaki F."/>
            <person name="Takami H."/>
        </authorList>
    </citation>
    <scope>NUCLEOTIDE SEQUENCE</scope>
    <source>
        <strain evidence="2">Expedition CK06-06</strain>
    </source>
</reference>
<organism evidence="2">
    <name type="scientific">marine sediment metagenome</name>
    <dbReference type="NCBI Taxonomy" id="412755"/>
    <lineage>
        <taxon>unclassified sequences</taxon>
        <taxon>metagenomes</taxon>
        <taxon>ecological metagenomes</taxon>
    </lineage>
</organism>
<evidence type="ECO:0000313" key="2">
    <source>
        <dbReference type="EMBL" id="GAG09567.1"/>
    </source>
</evidence>
<dbReference type="GO" id="GO:0009055">
    <property type="term" value="F:electron transfer activity"/>
    <property type="evidence" value="ECO:0007669"/>
    <property type="project" value="InterPro"/>
</dbReference>
<feature type="domain" description="Aldehyde ferredoxin oxidoreductase C-terminal" evidence="1">
    <location>
        <begin position="2"/>
        <end position="96"/>
    </location>
</feature>
<dbReference type="GO" id="GO:0051536">
    <property type="term" value="F:iron-sulfur cluster binding"/>
    <property type="evidence" value="ECO:0007669"/>
    <property type="project" value="InterPro"/>
</dbReference>
<proteinExistence type="predicted"/>
<protein>
    <recommendedName>
        <fullName evidence="1">Aldehyde ferredoxin oxidoreductase C-terminal domain-containing protein</fullName>
    </recommendedName>
</protein>
<evidence type="ECO:0000259" key="1">
    <source>
        <dbReference type="Pfam" id="PF01314"/>
    </source>
</evidence>
<name>X0VE98_9ZZZZ</name>
<dbReference type="InterPro" id="IPR013985">
    <property type="entry name" value="Ald_Fedxn_OxRdtase_dom3"/>
</dbReference>
<dbReference type="PANTHER" id="PTHR30038">
    <property type="entry name" value="ALDEHYDE FERREDOXIN OXIDOREDUCTASE"/>
    <property type="match status" value="1"/>
</dbReference>
<gene>
    <name evidence="2" type="ORF">S01H1_40884</name>
</gene>
<dbReference type="AlphaFoldDB" id="X0VE98"/>
<dbReference type="InterPro" id="IPR051919">
    <property type="entry name" value="W-dependent_AOR"/>
</dbReference>
<dbReference type="GO" id="GO:0016625">
    <property type="term" value="F:oxidoreductase activity, acting on the aldehyde or oxo group of donors, iron-sulfur protein as acceptor"/>
    <property type="evidence" value="ECO:0007669"/>
    <property type="project" value="InterPro"/>
</dbReference>
<dbReference type="InterPro" id="IPR001203">
    <property type="entry name" value="OxRdtase_Ald_Fedxn_C"/>
</dbReference>
<dbReference type="Pfam" id="PF01314">
    <property type="entry name" value="AFOR_C"/>
    <property type="match status" value="1"/>
</dbReference>
<accession>X0VE98</accession>
<dbReference type="EMBL" id="BARS01025905">
    <property type="protein sequence ID" value="GAG09567.1"/>
    <property type="molecule type" value="Genomic_DNA"/>
</dbReference>
<dbReference type="PANTHER" id="PTHR30038:SF0">
    <property type="entry name" value="TUNGSTEN-CONTAINING ALDEHYDE FERREDOXIN OXIDOREDUCTASE"/>
    <property type="match status" value="1"/>
</dbReference>
<dbReference type="Gene3D" id="1.10.599.10">
    <property type="entry name" value="Aldehyde Ferredoxin Oxidoreductase Protein, subunit A, domain 3"/>
    <property type="match status" value="1"/>
</dbReference>
<dbReference type="SUPFAM" id="SSF48310">
    <property type="entry name" value="Aldehyde ferredoxin oxidoreductase, C-terminal domains"/>
    <property type="match status" value="1"/>
</dbReference>